<evidence type="ECO:0008006" key="4">
    <source>
        <dbReference type="Google" id="ProtNLM"/>
    </source>
</evidence>
<feature type="region of interest" description="Disordered" evidence="2">
    <location>
        <begin position="16"/>
        <end position="39"/>
    </location>
</feature>
<protein>
    <recommendedName>
        <fullName evidence="4">200 kDa antigen p200</fullName>
    </recommendedName>
</protein>
<keyword evidence="1" id="KW-0175">Coiled coil</keyword>
<sequence>MSTTVAEETIVFHVESSATSHSITQHADTSDSARSDEDVSVLSATEMNPVDIAATIARFPLGTWERHLIEEQLRCVKSQERERLREEMEKECTFQPRVTTPCDVGGCPVDGPIGSRREMCDLQRMPVYERLTQRAREREARIAQMKEEKRRCEEAEQQFPFHPRVNSPGRGSAATSAGENNVPVVERLLQYGKELQESRSRQQQEQEKRELEAQRQAMSALRGRANACHEQGDIVDRSKRFLIARENELASLEKHIREQHTFHPQVCTTSDAMDKERASAGRARDRGAHLYVEGMRRQQQREREIVEQREHECEGLHKPTTSPLTEEWIHHGQHEALFKQDFVRRQELYQQVRDQHIRRLAAALAEKDRKAAEGPRVVPGKIEQQVERLYFGRPESQEEWKKRRDGILRERECSFRPQLAPGTTNVIGRSQGREVDVVKRLATFKPPNRCASKGRGDNVEMPDPAGNEDRGTENRKRGQSGKVVRPEEAADFYYRQKKAMDERQLQLREKKQMLAMEELVSCTFRPKTCTDKYLQRRMRECASQREQGQEMVTRVSGATAYIQRQAEARRRREELEERYNNLGRGLPCNGPRTTIVKPFNLSSGRSARARSVSPFFSDSPQASVGRSSRERRHIDPLGPGDVPVATGSGHRARSVRPIE</sequence>
<feature type="compositionally biased region" description="Basic residues" evidence="2">
    <location>
        <begin position="650"/>
        <end position="659"/>
    </location>
</feature>
<accession>G0U7V3</accession>
<feature type="region of interest" description="Disordered" evidence="2">
    <location>
        <begin position="148"/>
        <end position="181"/>
    </location>
</feature>
<feature type="compositionally biased region" description="Basic and acidic residues" evidence="2">
    <location>
        <begin position="195"/>
        <end position="213"/>
    </location>
</feature>
<dbReference type="PANTHER" id="PTHR37028:SF8">
    <property type="entry name" value="200 KDA ANTIGEN P200"/>
    <property type="match status" value="1"/>
</dbReference>
<feature type="region of interest" description="Disordered" evidence="2">
    <location>
        <begin position="607"/>
        <end position="659"/>
    </location>
</feature>
<feature type="compositionally biased region" description="Basic and acidic residues" evidence="2">
    <location>
        <begin position="467"/>
        <end position="476"/>
    </location>
</feature>
<reference evidence="3" key="1">
    <citation type="journal article" date="2012" name="Proc. Natl. Acad. Sci. U.S.A.">
        <title>Antigenic diversity is generated by distinct evolutionary mechanisms in African trypanosome species.</title>
        <authorList>
            <person name="Jackson A.P."/>
            <person name="Berry A."/>
            <person name="Aslett M."/>
            <person name="Allison H.C."/>
            <person name="Burton P."/>
            <person name="Vavrova-Anderson J."/>
            <person name="Brown R."/>
            <person name="Browne H."/>
            <person name="Corton N."/>
            <person name="Hauser H."/>
            <person name="Gamble J."/>
            <person name="Gilderthorp R."/>
            <person name="Marcello L."/>
            <person name="McQuillan J."/>
            <person name="Otto T.D."/>
            <person name="Quail M.A."/>
            <person name="Sanders M.J."/>
            <person name="van Tonder A."/>
            <person name="Ginger M.L."/>
            <person name="Field M.C."/>
            <person name="Barry J.D."/>
            <person name="Hertz-Fowler C."/>
            <person name="Berriman M."/>
        </authorList>
    </citation>
    <scope>NUCLEOTIDE SEQUENCE</scope>
    <source>
        <strain evidence="3">Y486</strain>
    </source>
</reference>
<feature type="compositionally biased region" description="Polar residues" evidence="2">
    <location>
        <begin position="16"/>
        <end position="27"/>
    </location>
</feature>
<dbReference type="EMBL" id="HE573026">
    <property type="protein sequence ID" value="CCC51961.1"/>
    <property type="molecule type" value="Genomic_DNA"/>
</dbReference>
<proteinExistence type="predicted"/>
<feature type="compositionally biased region" description="Basic and acidic residues" evidence="2">
    <location>
        <begin position="28"/>
        <end position="37"/>
    </location>
</feature>
<dbReference type="AlphaFoldDB" id="G0U7V3"/>
<dbReference type="OMA" id="WQSTQAS"/>
<gene>
    <name evidence="3" type="ORF">TVY486_1010060</name>
</gene>
<feature type="coiled-coil region" evidence="1">
    <location>
        <begin position="558"/>
        <end position="585"/>
    </location>
</feature>
<feature type="region of interest" description="Disordered" evidence="2">
    <location>
        <begin position="446"/>
        <end position="484"/>
    </location>
</feature>
<evidence type="ECO:0000256" key="2">
    <source>
        <dbReference type="SAM" id="MobiDB-lite"/>
    </source>
</evidence>
<dbReference type="PANTHER" id="PTHR37028">
    <property type="entry name" value="UNNAMED PRODUCT-RELATED"/>
    <property type="match status" value="1"/>
</dbReference>
<evidence type="ECO:0000313" key="3">
    <source>
        <dbReference type="EMBL" id="CCC51961.1"/>
    </source>
</evidence>
<feature type="region of interest" description="Disordered" evidence="2">
    <location>
        <begin position="195"/>
        <end position="227"/>
    </location>
</feature>
<name>G0U7V3_TRYVY</name>
<dbReference type="VEuPathDB" id="TriTrypDB:TvY486_1010060"/>
<organism evidence="3">
    <name type="scientific">Trypanosoma vivax (strain Y486)</name>
    <dbReference type="NCBI Taxonomy" id="1055687"/>
    <lineage>
        <taxon>Eukaryota</taxon>
        <taxon>Discoba</taxon>
        <taxon>Euglenozoa</taxon>
        <taxon>Kinetoplastea</taxon>
        <taxon>Metakinetoplastina</taxon>
        <taxon>Trypanosomatida</taxon>
        <taxon>Trypanosomatidae</taxon>
        <taxon>Trypanosoma</taxon>
        <taxon>Duttonella</taxon>
    </lineage>
</organism>
<feature type="compositionally biased region" description="Polar residues" evidence="2">
    <location>
        <begin position="614"/>
        <end position="626"/>
    </location>
</feature>
<evidence type="ECO:0000256" key="1">
    <source>
        <dbReference type="SAM" id="Coils"/>
    </source>
</evidence>